<dbReference type="GO" id="GO:0006355">
    <property type="term" value="P:regulation of DNA-templated transcription"/>
    <property type="evidence" value="ECO:0007669"/>
    <property type="project" value="InterPro"/>
</dbReference>
<dbReference type="GO" id="GO:0008270">
    <property type="term" value="F:zinc ion binding"/>
    <property type="evidence" value="ECO:0007669"/>
    <property type="project" value="UniProtKB-KW"/>
</dbReference>
<gene>
    <name evidence="6" type="primary">Cnig_chr_III.g9959</name>
    <name evidence="6" type="ORF">B9Z55_009959</name>
</gene>
<dbReference type="SUPFAM" id="SSF57716">
    <property type="entry name" value="Glucocorticoid receptor-like (DNA-binding domain)"/>
    <property type="match status" value="1"/>
</dbReference>
<dbReference type="STRING" id="1611254.A0A2G5UU51"/>
<keyword evidence="4" id="KW-0862">Zinc</keyword>
<reference evidence="7" key="1">
    <citation type="submission" date="2017-10" db="EMBL/GenBank/DDBJ databases">
        <title>Rapid genome shrinkage in a self-fertile nematode reveals novel sperm competition proteins.</title>
        <authorList>
            <person name="Yin D."/>
            <person name="Schwarz E.M."/>
            <person name="Thomas C.G."/>
            <person name="Felde R.L."/>
            <person name="Korf I.F."/>
            <person name="Cutter A.D."/>
            <person name="Schartner C.M."/>
            <person name="Ralston E.J."/>
            <person name="Meyer B.J."/>
            <person name="Haag E.S."/>
        </authorList>
    </citation>
    <scope>NUCLEOTIDE SEQUENCE [LARGE SCALE GENOMIC DNA]</scope>
    <source>
        <strain evidence="7">JU1422</strain>
    </source>
</reference>
<keyword evidence="3" id="KW-0539">Nucleus</keyword>
<dbReference type="Gene3D" id="3.30.50.10">
    <property type="entry name" value="Erythroid Transcription Factor GATA-1, subunit A"/>
    <property type="match status" value="1"/>
</dbReference>
<keyword evidence="4" id="KW-0479">Metal-binding</keyword>
<sequence>MDFQFPTFSTASFLDTSSVPSTSSWDSGLVNGSTTYLDTSTNYSDYSYYSNYYANYYASFLQCLNSNTPTATVVPSPTATTQTSTDLSWNGFHNNFNVSSSSISSFASTSVSNSTVVPSPTATPQTPIGLSWNGLQFNNFNFGSASVSNSPSSSSTGFTPSPFSATSLNTVPVPTTGFPFSPTGPTTPRISKTYTKQCSNCFITESCQWRNVTSREGMLCNACFTYRRKYKKDRPTAAIEKYRSQKRGKQL</sequence>
<evidence type="ECO:0000259" key="5">
    <source>
        <dbReference type="PROSITE" id="PS50114"/>
    </source>
</evidence>
<dbReference type="Proteomes" id="UP000230233">
    <property type="component" value="Chromosome III"/>
</dbReference>
<dbReference type="InterPro" id="IPR000679">
    <property type="entry name" value="Znf_GATA"/>
</dbReference>
<dbReference type="CDD" id="cd00202">
    <property type="entry name" value="ZnF_GATA"/>
    <property type="match status" value="1"/>
</dbReference>
<keyword evidence="4" id="KW-0863">Zinc-finger</keyword>
<name>A0A2G5UU51_9PELO</name>
<evidence type="ECO:0000256" key="4">
    <source>
        <dbReference type="PROSITE-ProRule" id="PRU00094"/>
    </source>
</evidence>
<dbReference type="Pfam" id="PF00320">
    <property type="entry name" value="GATA"/>
    <property type="match status" value="1"/>
</dbReference>
<dbReference type="AlphaFoldDB" id="A0A2G5UU51"/>
<feature type="domain" description="GATA-type" evidence="5">
    <location>
        <begin position="192"/>
        <end position="247"/>
    </location>
</feature>
<evidence type="ECO:0000256" key="2">
    <source>
        <dbReference type="ARBA" id="ARBA00023163"/>
    </source>
</evidence>
<protein>
    <recommendedName>
        <fullName evidence="5">GATA-type domain-containing protein</fullName>
    </recommendedName>
</protein>
<accession>A0A2G5UU51</accession>
<evidence type="ECO:0000256" key="1">
    <source>
        <dbReference type="ARBA" id="ARBA00023015"/>
    </source>
</evidence>
<dbReference type="GO" id="GO:0043565">
    <property type="term" value="F:sequence-specific DNA binding"/>
    <property type="evidence" value="ECO:0007669"/>
    <property type="project" value="InterPro"/>
</dbReference>
<dbReference type="InterPro" id="IPR013088">
    <property type="entry name" value="Znf_NHR/GATA"/>
</dbReference>
<dbReference type="PROSITE" id="PS50114">
    <property type="entry name" value="GATA_ZN_FINGER_2"/>
    <property type="match status" value="1"/>
</dbReference>
<evidence type="ECO:0000313" key="6">
    <source>
        <dbReference type="EMBL" id="PIC43082.1"/>
    </source>
</evidence>
<evidence type="ECO:0000313" key="7">
    <source>
        <dbReference type="Proteomes" id="UP000230233"/>
    </source>
</evidence>
<dbReference type="EMBL" id="PDUG01000003">
    <property type="protein sequence ID" value="PIC43082.1"/>
    <property type="molecule type" value="Genomic_DNA"/>
</dbReference>
<dbReference type="PROSITE" id="PS00344">
    <property type="entry name" value="GATA_ZN_FINGER_1"/>
    <property type="match status" value="1"/>
</dbReference>
<keyword evidence="1" id="KW-0805">Transcription regulation</keyword>
<keyword evidence="7" id="KW-1185">Reference proteome</keyword>
<dbReference type="SMART" id="SM00401">
    <property type="entry name" value="ZnF_GATA"/>
    <property type="match status" value="1"/>
</dbReference>
<organism evidence="6 7">
    <name type="scientific">Caenorhabditis nigoni</name>
    <dbReference type="NCBI Taxonomy" id="1611254"/>
    <lineage>
        <taxon>Eukaryota</taxon>
        <taxon>Metazoa</taxon>
        <taxon>Ecdysozoa</taxon>
        <taxon>Nematoda</taxon>
        <taxon>Chromadorea</taxon>
        <taxon>Rhabditida</taxon>
        <taxon>Rhabditina</taxon>
        <taxon>Rhabditomorpha</taxon>
        <taxon>Rhabditoidea</taxon>
        <taxon>Rhabditidae</taxon>
        <taxon>Peloderinae</taxon>
        <taxon>Caenorhabditis</taxon>
    </lineage>
</organism>
<comment type="caution">
    <text evidence="6">The sequence shown here is derived from an EMBL/GenBank/DDBJ whole genome shotgun (WGS) entry which is preliminary data.</text>
</comment>
<proteinExistence type="predicted"/>
<dbReference type="OrthoDB" id="5874193at2759"/>
<keyword evidence="2" id="KW-0804">Transcription</keyword>
<evidence type="ECO:0000256" key="3">
    <source>
        <dbReference type="ARBA" id="ARBA00023242"/>
    </source>
</evidence>